<protein>
    <recommendedName>
        <fullName evidence="1">EcoEI R protein C-terminal domain-containing protein</fullName>
    </recommendedName>
</protein>
<dbReference type="Pfam" id="PF08463">
    <property type="entry name" value="EcoEI_R_C"/>
    <property type="match status" value="1"/>
</dbReference>
<reference evidence="2 3" key="1">
    <citation type="journal article" date="2013" name="ISME J.">
        <title>A metabolic model for members of the genus Tetrasphaera involved in enhanced biological phosphorus removal.</title>
        <authorList>
            <person name="Kristiansen R."/>
            <person name="Nguyen H.T.T."/>
            <person name="Saunders A.M."/>
            <person name="Nielsen J.L."/>
            <person name="Wimmer R."/>
            <person name="Le V.Q."/>
            <person name="McIlroy S.J."/>
            <person name="Petrovski S."/>
            <person name="Seviour R.J."/>
            <person name="Calteau A."/>
            <person name="Nielsen K.L."/>
            <person name="Nielsen P.H."/>
        </authorList>
    </citation>
    <scope>NUCLEOTIDE SEQUENCE [LARGE SCALE GENOMIC DNA]</scope>
    <source>
        <strain evidence="2 3">Ben 74</strain>
    </source>
</reference>
<dbReference type="Proteomes" id="UP000035720">
    <property type="component" value="Unassembled WGS sequence"/>
</dbReference>
<dbReference type="GO" id="GO:0003677">
    <property type="term" value="F:DNA binding"/>
    <property type="evidence" value="ECO:0007669"/>
    <property type="project" value="InterPro"/>
</dbReference>
<gene>
    <name evidence="2" type="ORF">BN13_1300005</name>
</gene>
<keyword evidence="3" id="KW-1185">Reference proteome</keyword>
<dbReference type="STRING" id="1193518.BN13_1300005"/>
<name>A0A077M5W7_9MICO</name>
<dbReference type="InterPro" id="IPR013670">
    <property type="entry name" value="EcoEI_R_C_dom"/>
</dbReference>
<proteinExistence type="predicted"/>
<comment type="caution">
    <text evidence="2">The sequence shown here is derived from an EMBL/GenBank/DDBJ whole genome shotgun (WGS) entry which is preliminary data.</text>
</comment>
<dbReference type="AlphaFoldDB" id="A0A077M5W7"/>
<sequence length="100" mass="11195">MSLLRYTVGLDDELVPYAARVQERYAAWLAQQEQSGTEFSPLERWWLDRMVDVIASSVGITADDLDRAPFTEKGGVDGALRDLGDRAETYLDELNAELTA</sequence>
<accession>A0A077M5W7</accession>
<dbReference type="GO" id="GO:0003824">
    <property type="term" value="F:catalytic activity"/>
    <property type="evidence" value="ECO:0007669"/>
    <property type="project" value="InterPro"/>
</dbReference>
<dbReference type="GO" id="GO:0006304">
    <property type="term" value="P:DNA modification"/>
    <property type="evidence" value="ECO:0007669"/>
    <property type="project" value="InterPro"/>
</dbReference>
<evidence type="ECO:0000259" key="1">
    <source>
        <dbReference type="Pfam" id="PF08463"/>
    </source>
</evidence>
<organism evidence="2 3">
    <name type="scientific">Nostocoides jenkinsii Ben 74</name>
    <dbReference type="NCBI Taxonomy" id="1193518"/>
    <lineage>
        <taxon>Bacteria</taxon>
        <taxon>Bacillati</taxon>
        <taxon>Actinomycetota</taxon>
        <taxon>Actinomycetes</taxon>
        <taxon>Micrococcales</taxon>
        <taxon>Intrasporangiaceae</taxon>
        <taxon>Nostocoides</taxon>
    </lineage>
</organism>
<dbReference type="EMBL" id="CAJC01000036">
    <property type="protein sequence ID" value="CCI51919.1"/>
    <property type="molecule type" value="Genomic_DNA"/>
</dbReference>
<evidence type="ECO:0000313" key="2">
    <source>
        <dbReference type="EMBL" id="CCI51919.1"/>
    </source>
</evidence>
<evidence type="ECO:0000313" key="3">
    <source>
        <dbReference type="Proteomes" id="UP000035720"/>
    </source>
</evidence>
<feature type="domain" description="EcoEI R protein C-terminal" evidence="1">
    <location>
        <begin position="2"/>
        <end position="98"/>
    </location>
</feature>